<evidence type="ECO:0000313" key="2">
    <source>
        <dbReference type="EMBL" id="VWB41719.1"/>
    </source>
</evidence>
<dbReference type="InterPro" id="IPR025391">
    <property type="entry name" value="DUF4123"/>
</dbReference>
<dbReference type="Pfam" id="PF13503">
    <property type="entry name" value="DUF4123"/>
    <property type="match status" value="1"/>
</dbReference>
<dbReference type="Proteomes" id="UP000494162">
    <property type="component" value="Unassembled WGS sequence"/>
</dbReference>
<dbReference type="RefSeq" id="WP_254596365.1">
    <property type="nucleotide sequence ID" value="NZ_CABVPP010000009.1"/>
</dbReference>
<accession>A0A6P2JIL8</accession>
<reference evidence="2 3" key="1">
    <citation type="submission" date="2019-09" db="EMBL/GenBank/DDBJ databases">
        <authorList>
            <person name="Depoorter E."/>
        </authorList>
    </citation>
    <scope>NUCLEOTIDE SEQUENCE [LARGE SCALE GENOMIC DNA]</scope>
    <source>
        <strain evidence="2">LMG 26883</strain>
    </source>
</reference>
<protein>
    <recommendedName>
        <fullName evidence="1">DUF4123 domain-containing protein</fullName>
    </recommendedName>
</protein>
<evidence type="ECO:0000259" key="1">
    <source>
        <dbReference type="Pfam" id="PF13503"/>
    </source>
</evidence>
<organism evidence="2 3">
    <name type="scientific">Burkholderia pseudomultivorans</name>
    <dbReference type="NCBI Taxonomy" id="1207504"/>
    <lineage>
        <taxon>Bacteria</taxon>
        <taxon>Pseudomonadati</taxon>
        <taxon>Pseudomonadota</taxon>
        <taxon>Betaproteobacteria</taxon>
        <taxon>Burkholderiales</taxon>
        <taxon>Burkholderiaceae</taxon>
        <taxon>Burkholderia</taxon>
        <taxon>Burkholderia cepacia complex</taxon>
    </lineage>
</organism>
<evidence type="ECO:0000313" key="3">
    <source>
        <dbReference type="Proteomes" id="UP000494162"/>
    </source>
</evidence>
<proteinExistence type="predicted"/>
<dbReference type="AlphaFoldDB" id="A0A6P2JIL8"/>
<feature type="domain" description="DUF4123" evidence="1">
    <location>
        <begin position="31"/>
        <end position="156"/>
    </location>
</feature>
<dbReference type="EMBL" id="CABVPP010000009">
    <property type="protein sequence ID" value="VWB41719.1"/>
    <property type="molecule type" value="Genomic_DNA"/>
</dbReference>
<name>A0A6P2JIL8_9BURK</name>
<gene>
    <name evidence="2" type="ORF">BPS26883_01887</name>
</gene>
<dbReference type="GeneID" id="93168911"/>
<sequence length="274" mass="29679">MDNGDLIDSYPPDALSQMRQVLDASAASTHWYVLLDMSFLPSLRDRLSPPSSGHSVIALYDGVYEGDGLMAISPCLMSLPEGAEMRPAVCADLLHHTAGRPMLSLLGAAIGADALASHLRGQMEARADDGEAFLVRLADTRCLPTWVNVLTLSQRKRFFAGIDAWWVFDRTGSLLALDVESVDAGGSDAADTNSMPYRLGPDQIAALRQAAKVDTLLFHVRQRPETFGQLHAKPSDAYACVRDAWEKEDASARTPRVALDALRAAGWLVTTISV</sequence>